<evidence type="ECO:0000313" key="3">
    <source>
        <dbReference type="Proteomes" id="UP001159363"/>
    </source>
</evidence>
<organism evidence="2 3">
    <name type="scientific">Dryococelus australis</name>
    <dbReference type="NCBI Taxonomy" id="614101"/>
    <lineage>
        <taxon>Eukaryota</taxon>
        <taxon>Metazoa</taxon>
        <taxon>Ecdysozoa</taxon>
        <taxon>Arthropoda</taxon>
        <taxon>Hexapoda</taxon>
        <taxon>Insecta</taxon>
        <taxon>Pterygota</taxon>
        <taxon>Neoptera</taxon>
        <taxon>Polyneoptera</taxon>
        <taxon>Phasmatodea</taxon>
        <taxon>Verophasmatodea</taxon>
        <taxon>Anareolatae</taxon>
        <taxon>Phasmatidae</taxon>
        <taxon>Eurycanthinae</taxon>
        <taxon>Dryococelus</taxon>
    </lineage>
</organism>
<feature type="compositionally biased region" description="Basic and acidic residues" evidence="1">
    <location>
        <begin position="556"/>
        <end position="565"/>
    </location>
</feature>
<sequence length="1248" mass="140775">MNPVCHDRRPVSIKTTAPPWPQSALQNTSTAVAVLNTTVVQKLCEADTILEVLPMLQRLCKVRLDVSLRQRASTHPSIHLERFRETVKTEIMATPGNKPGYSQMRIQWVTTAPSSSERELDRMFEACKKLPRFHNTLCTLGKEKFLDAYGILIGKLACIMNLIKLSITAKNDFLQHSCHRPLDSTISVLSHIQSLKNVSRLNGKYYYACAPSAVGQSARHGPAQLPAADMSDDPAVYSRRCGWLSAQPPLTSTTTPTLHTSSTANSKSAIHGKKFTLCCDIRNPAIKNYAGLQRQAREYVGSINVSSTARKEREISIPAFAWSDFGKPRKTEIRMAGPGISRTRDHPVRCRVFNNLSSTRLIGSAGALQFVSGERLTNYFGPYSASVSDPFCWLVRAEFWKRAAVLVLYTWPFSVGMIDSPLPLFQARILLCALTTRTVFCSRFASSLAHEWLQKQRLHNGYSHCDACSVLSGAGEAEIPLKNPNGNVRHVFQCEYPVDRAHQLRRVLKHAYLQLFSRLRHNLGSDRVTLTHTSDAPPLRHLVATLLFHWGRGKLESPEKTRRPEASTGTIPYVQKPGSDPARNLNRFAFVGDEQPSHWATATPLVTRGLSGYSVIGTHREIARKKLCRYRLLKGSASRHRLLRIRSAVASAHLISPHTNFTLGGNKVGPTGVRQPTPRGANFLSPHPYGPPRWICTSFPERHVQGYSRHLPSPAFKHSKTEVGGVLQILILQHASMIVALGEKCQRDEILMESYLEFQVVCTGPDAIGTLRLLMRNVYREKKLKGIVARWFSVVRYVQRGKKSEKENQLDKHHAKNFFLSVENTKILFKCKKYACSALLCALSTFLGVATADCTSTSRSFRVVSTQFIQRVLKHSRDYDNLCAAIISGTDALVYACSARLYGNLLLEEQNVMGWRKLMHCPKVLLALLVWHVLRVLGTYADITNLIRLETASQKKSSDTHKTPYDRVKRCRERKINIKASERVKVDVFPQRRQCPQHSQTIFRVDDCAIGAGAALPECTNYRMARRSTGHCRYMLEQTPTLDLECEAVVALRNIPCRLSTSQDCHRLLMKHGHIQYIYEILRPLRTHLFRLAAATATLLTRRQRTTVIGYWLQLVAGAPLSTHLTRPRCFVPGVACRPKSPSWILLGILLNGFALQEIQFKAMENARFCSSWPVKQRYRPFTVKQTKQVFNLMLIARLPSNRVCHSPHQRYLPRNSYSPMHAQMKTPLYLETRANCILKIMMSELTA</sequence>
<protein>
    <submittedName>
        <fullName evidence="2">Uncharacterized protein</fullName>
    </submittedName>
</protein>
<accession>A0ABQ9IBT9</accession>
<proteinExistence type="predicted"/>
<dbReference type="EMBL" id="JARBHB010000002">
    <property type="protein sequence ID" value="KAJ8894147.1"/>
    <property type="molecule type" value="Genomic_DNA"/>
</dbReference>
<gene>
    <name evidence="2" type="ORF">PR048_006757</name>
</gene>
<feature type="region of interest" description="Disordered" evidence="1">
    <location>
        <begin position="556"/>
        <end position="578"/>
    </location>
</feature>
<evidence type="ECO:0000313" key="2">
    <source>
        <dbReference type="EMBL" id="KAJ8894147.1"/>
    </source>
</evidence>
<keyword evidence="3" id="KW-1185">Reference proteome</keyword>
<comment type="caution">
    <text evidence="2">The sequence shown here is derived from an EMBL/GenBank/DDBJ whole genome shotgun (WGS) entry which is preliminary data.</text>
</comment>
<name>A0ABQ9IBT9_9NEOP</name>
<reference evidence="2 3" key="1">
    <citation type="submission" date="2023-02" db="EMBL/GenBank/DDBJ databases">
        <title>LHISI_Scaffold_Assembly.</title>
        <authorList>
            <person name="Stuart O.P."/>
            <person name="Cleave R."/>
            <person name="Magrath M.J.L."/>
            <person name="Mikheyev A.S."/>
        </authorList>
    </citation>
    <scope>NUCLEOTIDE SEQUENCE [LARGE SCALE GENOMIC DNA]</scope>
    <source>
        <strain evidence="2">Daus_M_001</strain>
        <tissue evidence="2">Leg muscle</tissue>
    </source>
</reference>
<evidence type="ECO:0000256" key="1">
    <source>
        <dbReference type="SAM" id="MobiDB-lite"/>
    </source>
</evidence>
<dbReference type="Proteomes" id="UP001159363">
    <property type="component" value="Chromosome 2"/>
</dbReference>